<dbReference type="InterPro" id="IPR026082">
    <property type="entry name" value="ABCA"/>
</dbReference>
<dbReference type="AlphaFoldDB" id="A0AAV4VRL6"/>
<evidence type="ECO:0000259" key="4">
    <source>
        <dbReference type="Pfam" id="PF00005"/>
    </source>
</evidence>
<feature type="transmembrane region" description="Helical" evidence="3">
    <location>
        <begin position="75"/>
        <end position="97"/>
    </location>
</feature>
<dbReference type="SUPFAM" id="SSF52540">
    <property type="entry name" value="P-loop containing nucleoside triphosphate hydrolases"/>
    <property type="match status" value="1"/>
</dbReference>
<evidence type="ECO:0000256" key="3">
    <source>
        <dbReference type="SAM" id="Phobius"/>
    </source>
</evidence>
<feature type="transmembrane region" description="Helical" evidence="3">
    <location>
        <begin position="12"/>
        <end position="35"/>
    </location>
</feature>
<evidence type="ECO:0000256" key="2">
    <source>
        <dbReference type="ARBA" id="ARBA00022737"/>
    </source>
</evidence>
<proteinExistence type="predicted"/>
<gene>
    <name evidence="5" type="primary">ABCA1_0</name>
    <name evidence="5" type="ORF">CEXT_275491</name>
</gene>
<feature type="domain" description="ABC transporter" evidence="4">
    <location>
        <begin position="195"/>
        <end position="241"/>
    </location>
</feature>
<dbReference type="GO" id="GO:0016887">
    <property type="term" value="F:ATP hydrolysis activity"/>
    <property type="evidence" value="ECO:0007669"/>
    <property type="project" value="InterPro"/>
</dbReference>
<sequence length="284" mass="31736">MLLMGMKPVAYWLAFLVFEMVIILAVLLPLLVALYIMEFAIFKGIVLYFLLSFGFGCGIIIFAMTVTRFCSKSMVANMVIFLFTITAIATDRGFHWILTEQDYDRALPCLLLVYFDLLLYALIDILLEYFCPYGITIPWHKLRSKKKTISKSVDIQENEAFIHSRTCPSENDPSIKLEGITKSFSAFLKPSMLVLNGVSLPIFKGEVTCLLGPNGAGKSTLMKIISKVLPPDGGSITTDASSNGEFERADDKLLESFDLVSSRDSFSKVLSGGQKRESFVWPLQ</sequence>
<evidence type="ECO:0000256" key="1">
    <source>
        <dbReference type="ARBA" id="ARBA00022448"/>
    </source>
</evidence>
<evidence type="ECO:0000313" key="6">
    <source>
        <dbReference type="Proteomes" id="UP001054945"/>
    </source>
</evidence>
<dbReference type="Proteomes" id="UP001054945">
    <property type="component" value="Unassembled WGS sequence"/>
</dbReference>
<accession>A0AAV4VRL6</accession>
<keyword evidence="5" id="KW-0547">Nucleotide-binding</keyword>
<dbReference type="PANTHER" id="PTHR19229">
    <property type="entry name" value="ATP-BINDING CASSETTE TRANSPORTER SUBFAMILY A ABCA"/>
    <property type="match status" value="1"/>
</dbReference>
<dbReference type="PANTHER" id="PTHR19229:SF36">
    <property type="entry name" value="ATP-BINDING CASSETTE SUB-FAMILY A MEMBER 2"/>
    <property type="match status" value="1"/>
</dbReference>
<dbReference type="EMBL" id="BPLR01014988">
    <property type="protein sequence ID" value="GIY72773.1"/>
    <property type="molecule type" value="Genomic_DNA"/>
</dbReference>
<dbReference type="GO" id="GO:0005524">
    <property type="term" value="F:ATP binding"/>
    <property type="evidence" value="ECO:0007669"/>
    <property type="project" value="UniProtKB-KW"/>
</dbReference>
<reference evidence="5 6" key="1">
    <citation type="submission" date="2021-06" db="EMBL/GenBank/DDBJ databases">
        <title>Caerostris extrusa draft genome.</title>
        <authorList>
            <person name="Kono N."/>
            <person name="Arakawa K."/>
        </authorList>
    </citation>
    <scope>NUCLEOTIDE SEQUENCE [LARGE SCALE GENOMIC DNA]</scope>
</reference>
<dbReference type="GO" id="GO:0140359">
    <property type="term" value="F:ABC-type transporter activity"/>
    <property type="evidence" value="ECO:0007669"/>
    <property type="project" value="InterPro"/>
</dbReference>
<feature type="transmembrane region" description="Helical" evidence="3">
    <location>
        <begin position="117"/>
        <end position="137"/>
    </location>
</feature>
<keyword evidence="3" id="KW-0472">Membrane</keyword>
<dbReference type="InterPro" id="IPR027417">
    <property type="entry name" value="P-loop_NTPase"/>
</dbReference>
<dbReference type="GO" id="GO:0016020">
    <property type="term" value="C:membrane"/>
    <property type="evidence" value="ECO:0007669"/>
    <property type="project" value="InterPro"/>
</dbReference>
<keyword evidence="6" id="KW-1185">Reference proteome</keyword>
<dbReference type="Gene3D" id="3.40.50.300">
    <property type="entry name" value="P-loop containing nucleotide triphosphate hydrolases"/>
    <property type="match status" value="1"/>
</dbReference>
<feature type="transmembrane region" description="Helical" evidence="3">
    <location>
        <begin position="41"/>
        <end position="63"/>
    </location>
</feature>
<dbReference type="InterPro" id="IPR003439">
    <property type="entry name" value="ABC_transporter-like_ATP-bd"/>
</dbReference>
<comment type="caution">
    <text evidence="5">The sequence shown here is derived from an EMBL/GenBank/DDBJ whole genome shotgun (WGS) entry which is preliminary data.</text>
</comment>
<keyword evidence="2" id="KW-0677">Repeat</keyword>
<keyword evidence="3" id="KW-0812">Transmembrane</keyword>
<dbReference type="Pfam" id="PF00005">
    <property type="entry name" value="ABC_tran"/>
    <property type="match status" value="1"/>
</dbReference>
<keyword evidence="3" id="KW-1133">Transmembrane helix</keyword>
<evidence type="ECO:0000313" key="5">
    <source>
        <dbReference type="EMBL" id="GIY72773.1"/>
    </source>
</evidence>
<name>A0AAV4VRL6_CAEEX</name>
<dbReference type="GO" id="GO:0005319">
    <property type="term" value="F:lipid transporter activity"/>
    <property type="evidence" value="ECO:0007669"/>
    <property type="project" value="TreeGrafter"/>
</dbReference>
<organism evidence="5 6">
    <name type="scientific">Caerostris extrusa</name>
    <name type="common">Bark spider</name>
    <name type="synonym">Caerostris bankana</name>
    <dbReference type="NCBI Taxonomy" id="172846"/>
    <lineage>
        <taxon>Eukaryota</taxon>
        <taxon>Metazoa</taxon>
        <taxon>Ecdysozoa</taxon>
        <taxon>Arthropoda</taxon>
        <taxon>Chelicerata</taxon>
        <taxon>Arachnida</taxon>
        <taxon>Araneae</taxon>
        <taxon>Araneomorphae</taxon>
        <taxon>Entelegynae</taxon>
        <taxon>Araneoidea</taxon>
        <taxon>Araneidae</taxon>
        <taxon>Caerostris</taxon>
    </lineage>
</organism>
<keyword evidence="5" id="KW-0067">ATP-binding</keyword>
<protein>
    <submittedName>
        <fullName evidence="5">ATP-binding cassette sub-family A member 1</fullName>
    </submittedName>
</protein>
<keyword evidence="1" id="KW-0813">Transport</keyword>